<evidence type="ECO:0000313" key="2">
    <source>
        <dbReference type="EMBL" id="HIY20857.1"/>
    </source>
</evidence>
<dbReference type="Proteomes" id="UP000823868">
    <property type="component" value="Unassembled WGS sequence"/>
</dbReference>
<comment type="caution">
    <text evidence="2">The sequence shown here is derived from an EMBL/GenBank/DDBJ whole genome shotgun (WGS) entry which is preliminary data.</text>
</comment>
<dbReference type="EMBL" id="DXDX01000058">
    <property type="protein sequence ID" value="HIY20857.1"/>
    <property type="molecule type" value="Genomic_DNA"/>
</dbReference>
<feature type="transmembrane region" description="Helical" evidence="1">
    <location>
        <begin position="117"/>
        <end position="139"/>
    </location>
</feature>
<feature type="transmembrane region" description="Helical" evidence="1">
    <location>
        <begin position="6"/>
        <end position="22"/>
    </location>
</feature>
<reference evidence="2" key="2">
    <citation type="submission" date="2021-04" db="EMBL/GenBank/DDBJ databases">
        <authorList>
            <person name="Gilroy R."/>
        </authorList>
    </citation>
    <scope>NUCLEOTIDE SEQUENCE</scope>
    <source>
        <strain evidence="2">ChiBcec16_6824</strain>
    </source>
</reference>
<accession>A0A9D1Y7P2</accession>
<keyword evidence="1" id="KW-0812">Transmembrane</keyword>
<gene>
    <name evidence="2" type="ORF">H9841_03015</name>
</gene>
<keyword evidence="1" id="KW-0472">Membrane</keyword>
<dbReference type="AlphaFoldDB" id="A0A9D1Y7P2"/>
<keyword evidence="1" id="KW-1133">Transmembrane helix</keyword>
<name>A0A9D1Y7P2_9FIRM</name>
<dbReference type="InterPro" id="IPR052712">
    <property type="entry name" value="Acid_resist_chaperone_HdeD"/>
</dbReference>
<proteinExistence type="predicted"/>
<protein>
    <submittedName>
        <fullName evidence="2">DUF308 domain-containing protein</fullName>
    </submittedName>
</protein>
<organism evidence="2 3">
    <name type="scientific">Candidatus Flavonifractor merdigallinarum</name>
    <dbReference type="NCBI Taxonomy" id="2838589"/>
    <lineage>
        <taxon>Bacteria</taxon>
        <taxon>Bacillati</taxon>
        <taxon>Bacillota</taxon>
        <taxon>Clostridia</taxon>
        <taxon>Eubacteriales</taxon>
        <taxon>Oscillospiraceae</taxon>
        <taxon>Flavonifractor</taxon>
    </lineage>
</organism>
<dbReference type="GO" id="GO:0005886">
    <property type="term" value="C:plasma membrane"/>
    <property type="evidence" value="ECO:0007669"/>
    <property type="project" value="TreeGrafter"/>
</dbReference>
<feature type="transmembrane region" description="Helical" evidence="1">
    <location>
        <begin position="145"/>
        <end position="164"/>
    </location>
</feature>
<dbReference type="InterPro" id="IPR005325">
    <property type="entry name" value="DUF308_memb"/>
</dbReference>
<feature type="transmembrane region" description="Helical" evidence="1">
    <location>
        <begin position="63"/>
        <end position="96"/>
    </location>
</feature>
<dbReference type="PANTHER" id="PTHR34989">
    <property type="entry name" value="PROTEIN HDED"/>
    <property type="match status" value="1"/>
</dbReference>
<feature type="transmembrane region" description="Helical" evidence="1">
    <location>
        <begin position="29"/>
        <end position="51"/>
    </location>
</feature>
<evidence type="ECO:0000313" key="3">
    <source>
        <dbReference type="Proteomes" id="UP000823868"/>
    </source>
</evidence>
<sequence>MQLNFLLASILYILLGIVLIIWPGFTGVLLCRLLGGGLLLYGLFALGGYLLHSRDADAFRLEFFFGVVAAALGLFFLLNPAVVLSLLPTILGVYVAIDSLVALQRAMRLYRLGYARWWASLLLALVGVVLGVLLVVRPFSATELLIRFIGAVFLYLGISDLWSLRKLSSLIRDLQKNAPIEMDPLDLQ</sequence>
<dbReference type="PANTHER" id="PTHR34989:SF1">
    <property type="entry name" value="PROTEIN HDED"/>
    <property type="match status" value="1"/>
</dbReference>
<evidence type="ECO:0000256" key="1">
    <source>
        <dbReference type="SAM" id="Phobius"/>
    </source>
</evidence>
<dbReference type="Pfam" id="PF03729">
    <property type="entry name" value="DUF308"/>
    <property type="match status" value="2"/>
</dbReference>
<reference evidence="2" key="1">
    <citation type="journal article" date="2021" name="PeerJ">
        <title>Extensive microbial diversity within the chicken gut microbiome revealed by metagenomics and culture.</title>
        <authorList>
            <person name="Gilroy R."/>
            <person name="Ravi A."/>
            <person name="Getino M."/>
            <person name="Pursley I."/>
            <person name="Horton D.L."/>
            <person name="Alikhan N.F."/>
            <person name="Baker D."/>
            <person name="Gharbi K."/>
            <person name="Hall N."/>
            <person name="Watson M."/>
            <person name="Adriaenssens E.M."/>
            <person name="Foster-Nyarko E."/>
            <person name="Jarju S."/>
            <person name="Secka A."/>
            <person name="Antonio M."/>
            <person name="Oren A."/>
            <person name="Chaudhuri R.R."/>
            <person name="La Ragione R."/>
            <person name="Hildebrand F."/>
            <person name="Pallen M.J."/>
        </authorList>
    </citation>
    <scope>NUCLEOTIDE SEQUENCE</scope>
    <source>
        <strain evidence="2">ChiBcec16_6824</strain>
    </source>
</reference>